<dbReference type="Pfam" id="PF22790">
    <property type="entry name" value="YkoP"/>
    <property type="match status" value="1"/>
</dbReference>
<dbReference type="RefSeq" id="WP_229745366.1">
    <property type="nucleotide sequence ID" value="NZ_BMFV01000002.1"/>
</dbReference>
<protein>
    <recommendedName>
        <fullName evidence="1">YkoP-like domain-containing protein</fullName>
    </recommendedName>
</protein>
<reference evidence="2" key="2">
    <citation type="submission" date="2020-09" db="EMBL/GenBank/DDBJ databases">
        <authorList>
            <person name="Sun Q."/>
            <person name="Zhou Y."/>
        </authorList>
    </citation>
    <scope>NUCLEOTIDE SEQUENCE</scope>
    <source>
        <strain evidence="2">CGMCC 1.12777</strain>
    </source>
</reference>
<evidence type="ECO:0000259" key="1">
    <source>
        <dbReference type="Pfam" id="PF22790"/>
    </source>
</evidence>
<accession>A0A8J2ZTL0</accession>
<evidence type="ECO:0000313" key="3">
    <source>
        <dbReference type="Proteomes" id="UP000656813"/>
    </source>
</evidence>
<proteinExistence type="predicted"/>
<dbReference type="EMBL" id="BMFV01000002">
    <property type="protein sequence ID" value="GGH75453.1"/>
    <property type="molecule type" value="Genomic_DNA"/>
</dbReference>
<dbReference type="InterPro" id="IPR054467">
    <property type="entry name" value="YkoP-like_dom"/>
</dbReference>
<comment type="caution">
    <text evidence="2">The sequence shown here is derived from an EMBL/GenBank/DDBJ whole genome shotgun (WGS) entry which is preliminary data.</text>
</comment>
<sequence length="204" mass="24580">MHKIRSYFLSLWNLIDPLYYVFTRLSYIDQHNRKNQIFRVRLTRYKGRSVILSDGTSIHKNDFLLKIHLHNVKILKDLYQLDNDFRKGLYLYNSIKNSLPGLARFIHNHKDEKRIKAIIGVTMLHQGSERLGFEIHSIQNKAYLRFKQIAQFPIYFLSTVNQHRKNKPIPKYLFMPKQDLIEKYYPMPFPETDHFKRSEAPPMR</sequence>
<dbReference type="Proteomes" id="UP000656813">
    <property type="component" value="Unassembled WGS sequence"/>
</dbReference>
<keyword evidence="3" id="KW-1185">Reference proteome</keyword>
<feature type="domain" description="YkoP-like" evidence="1">
    <location>
        <begin position="5"/>
        <end position="184"/>
    </location>
</feature>
<reference evidence="2" key="1">
    <citation type="journal article" date="2014" name="Int. J. Syst. Evol. Microbiol.">
        <title>Complete genome sequence of Corynebacterium casei LMG S-19264T (=DSM 44701T), isolated from a smear-ripened cheese.</title>
        <authorList>
            <consortium name="US DOE Joint Genome Institute (JGI-PGF)"/>
            <person name="Walter F."/>
            <person name="Albersmeier A."/>
            <person name="Kalinowski J."/>
            <person name="Ruckert C."/>
        </authorList>
    </citation>
    <scope>NUCLEOTIDE SEQUENCE</scope>
    <source>
        <strain evidence="2">CGMCC 1.12777</strain>
    </source>
</reference>
<evidence type="ECO:0000313" key="2">
    <source>
        <dbReference type="EMBL" id="GGH75453.1"/>
    </source>
</evidence>
<name>A0A8J2ZTL0_9BACL</name>
<gene>
    <name evidence="2" type="primary">ykoP</name>
    <name evidence="2" type="ORF">GCM10007096_04700</name>
</gene>
<dbReference type="AlphaFoldDB" id="A0A8J2ZTL0"/>
<organism evidence="2 3">
    <name type="scientific">Pullulanibacillus pueri</name>
    <dbReference type="NCBI Taxonomy" id="1437324"/>
    <lineage>
        <taxon>Bacteria</taxon>
        <taxon>Bacillati</taxon>
        <taxon>Bacillota</taxon>
        <taxon>Bacilli</taxon>
        <taxon>Bacillales</taxon>
        <taxon>Sporolactobacillaceae</taxon>
        <taxon>Pullulanibacillus</taxon>
    </lineage>
</organism>